<feature type="region of interest" description="Disordered" evidence="4">
    <location>
        <begin position="326"/>
        <end position="401"/>
    </location>
</feature>
<feature type="domain" description="E3 ubiquitin-protein ligase parkin-like IBR" evidence="5">
    <location>
        <begin position="153"/>
        <end position="182"/>
    </location>
</feature>
<dbReference type="AlphaFoldDB" id="A0A8S2JV85"/>
<feature type="region of interest" description="Disordered" evidence="4">
    <location>
        <begin position="272"/>
        <end position="302"/>
    </location>
</feature>
<feature type="compositionally biased region" description="Basic residues" evidence="4">
    <location>
        <begin position="336"/>
        <end position="352"/>
    </location>
</feature>
<organism evidence="6 7">
    <name type="scientific">Rotaria magnacalcarata</name>
    <dbReference type="NCBI Taxonomy" id="392030"/>
    <lineage>
        <taxon>Eukaryota</taxon>
        <taxon>Metazoa</taxon>
        <taxon>Spiralia</taxon>
        <taxon>Gnathifera</taxon>
        <taxon>Rotifera</taxon>
        <taxon>Eurotatoria</taxon>
        <taxon>Bdelloidea</taxon>
        <taxon>Philodinida</taxon>
        <taxon>Philodinidae</taxon>
        <taxon>Rotaria</taxon>
    </lineage>
</organism>
<evidence type="ECO:0000313" key="6">
    <source>
        <dbReference type="EMBL" id="CAF3825003.1"/>
    </source>
</evidence>
<feature type="non-terminal residue" evidence="6">
    <location>
        <position position="1"/>
    </location>
</feature>
<dbReference type="SUPFAM" id="SSF57850">
    <property type="entry name" value="RING/U-box"/>
    <property type="match status" value="2"/>
</dbReference>
<comment type="pathway">
    <text evidence="2">Protein modification; protein ubiquitination.</text>
</comment>
<dbReference type="Pfam" id="PF22605">
    <property type="entry name" value="IBR_2"/>
    <property type="match status" value="1"/>
</dbReference>
<dbReference type="EMBL" id="CAJOBI010000466">
    <property type="protein sequence ID" value="CAF3825003.1"/>
    <property type="molecule type" value="Genomic_DNA"/>
</dbReference>
<sequence length="401" mass="44703">WKVRGHFSSIYPLSATWVPFRILDSKSSEISTRNPINMGRHKRKSVKQYSECTACQNSYSTSSLVIPRCSEYSLSCRNTICDSCLHKHILNSISKSFINPVFCPELTCRARLSEITIRTALVPFGYQSLWDDYVLRSNWSGTSKEWIEHFAVKCPCCRVPIEKNGGCDHMVCRQCALHFNWTQAKNGNYHSIKIWNPYGGNPFAGNSPFQYSGSFPQQGFGQFGNNGGYFNGLSSFPAGNAYQGSSPFSLNPPTPGFPQSPFNNQFGQGFNFPPASGGSGTYQQSPYMPQFPGASQPPYTPRFPAVSQPSYFPSFPPEQNQFGGFNYFGSGAYGRNRSRRASRHRSKPRHRSTSSSSSSDDNQRRGSPFGVAGNAFRNVSPYQNMQPRIGSPLLPPRPPGW</sequence>
<dbReference type="Gene3D" id="1.20.120.1750">
    <property type="match status" value="1"/>
</dbReference>
<dbReference type="InterPro" id="IPR054694">
    <property type="entry name" value="Parkin-like_IBR"/>
</dbReference>
<accession>A0A8S2JV85</accession>
<comment type="caution">
    <text evidence="6">The sequence shown here is derived from an EMBL/GenBank/DDBJ whole genome shotgun (WGS) entry which is preliminary data.</text>
</comment>
<evidence type="ECO:0000256" key="2">
    <source>
        <dbReference type="ARBA" id="ARBA00004906"/>
    </source>
</evidence>
<dbReference type="Proteomes" id="UP000676336">
    <property type="component" value="Unassembled WGS sequence"/>
</dbReference>
<proteinExistence type="predicted"/>
<comment type="catalytic activity">
    <reaction evidence="1">
        <text>[E2 ubiquitin-conjugating enzyme]-S-ubiquitinyl-L-cysteine + [acceptor protein]-L-lysine = [E2 ubiquitin-conjugating enzyme]-L-cysteine + [acceptor protein]-N(6)-ubiquitinyl-L-lysine.</text>
        <dbReference type="EC" id="2.3.2.31"/>
    </reaction>
</comment>
<evidence type="ECO:0000256" key="4">
    <source>
        <dbReference type="SAM" id="MobiDB-lite"/>
    </source>
</evidence>
<reference evidence="6" key="1">
    <citation type="submission" date="2021-02" db="EMBL/GenBank/DDBJ databases">
        <authorList>
            <person name="Nowell W R."/>
        </authorList>
    </citation>
    <scope>NUCLEOTIDE SEQUENCE</scope>
</reference>
<evidence type="ECO:0000313" key="7">
    <source>
        <dbReference type="Proteomes" id="UP000676336"/>
    </source>
</evidence>
<protein>
    <recommendedName>
        <fullName evidence="3">RBR-type E3 ubiquitin transferase</fullName>
        <ecNumber evidence="3">2.3.2.31</ecNumber>
    </recommendedName>
</protein>
<evidence type="ECO:0000259" key="5">
    <source>
        <dbReference type="Pfam" id="PF22605"/>
    </source>
</evidence>
<evidence type="ECO:0000256" key="3">
    <source>
        <dbReference type="ARBA" id="ARBA00012251"/>
    </source>
</evidence>
<dbReference type="CDD" id="cd20336">
    <property type="entry name" value="Rcat_RBR"/>
    <property type="match status" value="1"/>
</dbReference>
<dbReference type="GO" id="GO:0061630">
    <property type="term" value="F:ubiquitin protein ligase activity"/>
    <property type="evidence" value="ECO:0007669"/>
    <property type="project" value="UniProtKB-EC"/>
</dbReference>
<evidence type="ECO:0000256" key="1">
    <source>
        <dbReference type="ARBA" id="ARBA00001798"/>
    </source>
</evidence>
<name>A0A8S2JV85_9BILA</name>
<dbReference type="EC" id="2.3.2.31" evidence="3"/>
<gene>
    <name evidence="6" type="ORF">SMN809_LOCUS2518</name>
</gene>